<dbReference type="Proteomes" id="UP001430584">
    <property type="component" value="Unassembled WGS sequence"/>
</dbReference>
<accession>A0ABR3CN98</accession>
<sequence length="433" mass="48718">MDWDDMIDWDEWENDPRPEYINPAVLSIVHDGPSETNEQPAGELCVPDPMTVESTYQPINPERNYVDERNYGELWVPDMMTFESTYQPINPERNYASAFVPCAFDPSLDPTFEPLDGIPESYHDPRAFDHSIDPSWEPADVNHESPFYNHWVEPPRPSWSPITVHTPSPPPSPAVPLCPHGVPTTNSQDECNACGLHARTLACKAMWDLLERMTDPAPPRAHVKAARATYFRARADEQNHLDNSFIHDDDGAIEAGIVVAHSHVWDWHLRRLQPPKPQPPKPQPPKPTVTFADDVQDTLGRSAEAFGLSSESYVPGRWKGEWLDTSGMKVPFCVFYADEIEDGSEDDSEDDSEDNSEDNSEDEPEVDAKADVKGKAFEVELEVETTADVKGKDKVKAKVSASRPRRSKRLAANGTGATRRSKRLETQKHSKKE</sequence>
<feature type="compositionally biased region" description="Basic and acidic residues" evidence="1">
    <location>
        <begin position="387"/>
        <end position="396"/>
    </location>
</feature>
<dbReference type="EMBL" id="JAJVCZ030000003">
    <property type="protein sequence ID" value="KAL0262087.1"/>
    <property type="molecule type" value="Genomic_DNA"/>
</dbReference>
<feature type="region of interest" description="Disordered" evidence="1">
    <location>
        <begin position="342"/>
        <end position="373"/>
    </location>
</feature>
<name>A0ABR3CN98_9PEZI</name>
<feature type="compositionally biased region" description="Acidic residues" evidence="1">
    <location>
        <begin position="342"/>
        <end position="365"/>
    </location>
</feature>
<feature type="compositionally biased region" description="Basic and acidic residues" evidence="1">
    <location>
        <begin position="423"/>
        <end position="433"/>
    </location>
</feature>
<reference evidence="2 3" key="1">
    <citation type="submission" date="2024-02" db="EMBL/GenBank/DDBJ databases">
        <title>De novo assembly and annotation of 12 fungi associated with fruit tree decline syndrome in Ontario, Canada.</title>
        <authorList>
            <person name="Sulman M."/>
            <person name="Ellouze W."/>
            <person name="Ilyukhin E."/>
        </authorList>
    </citation>
    <scope>NUCLEOTIDE SEQUENCE [LARGE SCALE GENOMIC DNA]</scope>
    <source>
        <strain evidence="2 3">FDS-637</strain>
    </source>
</reference>
<dbReference type="RefSeq" id="XP_066635116.1">
    <property type="nucleotide sequence ID" value="XM_066774997.1"/>
</dbReference>
<dbReference type="GeneID" id="92007608"/>
<evidence type="ECO:0000313" key="3">
    <source>
        <dbReference type="Proteomes" id="UP001430584"/>
    </source>
</evidence>
<feature type="compositionally biased region" description="Pro residues" evidence="1">
    <location>
        <begin position="274"/>
        <end position="287"/>
    </location>
</feature>
<feature type="region of interest" description="Disordered" evidence="1">
    <location>
        <begin position="271"/>
        <end position="292"/>
    </location>
</feature>
<evidence type="ECO:0000313" key="2">
    <source>
        <dbReference type="EMBL" id="KAL0262087.1"/>
    </source>
</evidence>
<feature type="region of interest" description="Disordered" evidence="1">
    <location>
        <begin position="386"/>
        <end position="433"/>
    </location>
</feature>
<keyword evidence="3" id="KW-1185">Reference proteome</keyword>
<feature type="compositionally biased region" description="Basic residues" evidence="1">
    <location>
        <begin position="397"/>
        <end position="409"/>
    </location>
</feature>
<gene>
    <name evidence="2" type="ORF">SLS55_003523</name>
</gene>
<comment type="caution">
    <text evidence="2">The sequence shown here is derived from an EMBL/GenBank/DDBJ whole genome shotgun (WGS) entry which is preliminary data.</text>
</comment>
<protein>
    <submittedName>
        <fullName evidence="2">Uncharacterized protein</fullName>
    </submittedName>
</protein>
<proteinExistence type="predicted"/>
<organism evidence="2 3">
    <name type="scientific">Diplodia seriata</name>
    <dbReference type="NCBI Taxonomy" id="420778"/>
    <lineage>
        <taxon>Eukaryota</taxon>
        <taxon>Fungi</taxon>
        <taxon>Dikarya</taxon>
        <taxon>Ascomycota</taxon>
        <taxon>Pezizomycotina</taxon>
        <taxon>Dothideomycetes</taxon>
        <taxon>Dothideomycetes incertae sedis</taxon>
        <taxon>Botryosphaeriales</taxon>
        <taxon>Botryosphaeriaceae</taxon>
        <taxon>Diplodia</taxon>
    </lineage>
</organism>
<evidence type="ECO:0000256" key="1">
    <source>
        <dbReference type="SAM" id="MobiDB-lite"/>
    </source>
</evidence>